<dbReference type="EMBL" id="JAINUG010000011">
    <property type="protein sequence ID" value="KAJ8414749.1"/>
    <property type="molecule type" value="Genomic_DNA"/>
</dbReference>
<sequence>MAERCLGGTKSNSKRRRQPEPCREALRLGGPRQETRAPRGRARPRSTGGCGAGESTITTEHRSNKIKLMGLERASPSCRSLCDTRLSALTQLSAAASAARASAGELGLAPVAV</sequence>
<evidence type="ECO:0000256" key="1">
    <source>
        <dbReference type="SAM" id="MobiDB-lite"/>
    </source>
</evidence>
<evidence type="ECO:0000313" key="2">
    <source>
        <dbReference type="EMBL" id="KAJ8414749.1"/>
    </source>
</evidence>
<organism evidence="2 3">
    <name type="scientific">Aldrovandia affinis</name>
    <dbReference type="NCBI Taxonomy" id="143900"/>
    <lineage>
        <taxon>Eukaryota</taxon>
        <taxon>Metazoa</taxon>
        <taxon>Chordata</taxon>
        <taxon>Craniata</taxon>
        <taxon>Vertebrata</taxon>
        <taxon>Euteleostomi</taxon>
        <taxon>Actinopterygii</taxon>
        <taxon>Neopterygii</taxon>
        <taxon>Teleostei</taxon>
        <taxon>Notacanthiformes</taxon>
        <taxon>Halosauridae</taxon>
        <taxon>Aldrovandia</taxon>
    </lineage>
</organism>
<name>A0AAD7X0C0_9TELE</name>
<protein>
    <submittedName>
        <fullName evidence="2">Uncharacterized protein</fullName>
    </submittedName>
</protein>
<proteinExistence type="predicted"/>
<comment type="caution">
    <text evidence="2">The sequence shown here is derived from an EMBL/GenBank/DDBJ whole genome shotgun (WGS) entry which is preliminary data.</text>
</comment>
<gene>
    <name evidence="2" type="ORF">AAFF_G00022720</name>
</gene>
<dbReference type="Proteomes" id="UP001221898">
    <property type="component" value="Unassembled WGS sequence"/>
</dbReference>
<reference evidence="2" key="1">
    <citation type="journal article" date="2023" name="Science">
        <title>Genome structures resolve the early diversification of teleost fishes.</title>
        <authorList>
            <person name="Parey E."/>
            <person name="Louis A."/>
            <person name="Montfort J."/>
            <person name="Bouchez O."/>
            <person name="Roques C."/>
            <person name="Iampietro C."/>
            <person name="Lluch J."/>
            <person name="Castinel A."/>
            <person name="Donnadieu C."/>
            <person name="Desvignes T."/>
            <person name="Floi Bucao C."/>
            <person name="Jouanno E."/>
            <person name="Wen M."/>
            <person name="Mejri S."/>
            <person name="Dirks R."/>
            <person name="Jansen H."/>
            <person name="Henkel C."/>
            <person name="Chen W.J."/>
            <person name="Zahm M."/>
            <person name="Cabau C."/>
            <person name="Klopp C."/>
            <person name="Thompson A.W."/>
            <person name="Robinson-Rechavi M."/>
            <person name="Braasch I."/>
            <person name="Lecointre G."/>
            <person name="Bobe J."/>
            <person name="Postlethwait J.H."/>
            <person name="Berthelot C."/>
            <person name="Roest Crollius H."/>
            <person name="Guiguen Y."/>
        </authorList>
    </citation>
    <scope>NUCLEOTIDE SEQUENCE</scope>
    <source>
        <strain evidence="2">NC1722</strain>
    </source>
</reference>
<evidence type="ECO:0000313" key="3">
    <source>
        <dbReference type="Proteomes" id="UP001221898"/>
    </source>
</evidence>
<accession>A0AAD7X0C0</accession>
<keyword evidence="3" id="KW-1185">Reference proteome</keyword>
<feature type="region of interest" description="Disordered" evidence="1">
    <location>
        <begin position="1"/>
        <end position="62"/>
    </location>
</feature>
<dbReference type="AlphaFoldDB" id="A0AAD7X0C0"/>